<reference evidence="2 3" key="1">
    <citation type="submission" date="2018-10" db="EMBL/GenBank/DDBJ databases">
        <title>Pseudomonas songnenensis NEAU-ST5-5(T) genome.</title>
        <authorList>
            <person name="Pengp J."/>
            <person name="Liu Z.-P."/>
        </authorList>
    </citation>
    <scope>NUCLEOTIDE SEQUENCE [LARGE SCALE GENOMIC DNA]</scope>
    <source>
        <strain evidence="2 3">NEAU-ST5-5</strain>
    </source>
</reference>
<keyword evidence="3" id="KW-1185">Reference proteome</keyword>
<dbReference type="EMBL" id="RFFN01000009">
    <property type="protein sequence ID" value="RMH94291.1"/>
    <property type="molecule type" value="Genomic_DNA"/>
</dbReference>
<evidence type="ECO:0000256" key="1">
    <source>
        <dbReference type="SAM" id="Phobius"/>
    </source>
</evidence>
<sequence>MKLQSIKSAVVRFAKDEEGLTIVEYAIAGGLITALVVGIFRALGTEIQTKMQELCTAVKGSAC</sequence>
<dbReference type="RefSeq" id="WP_122099914.1">
    <property type="nucleotide sequence ID" value="NZ_JAMOHS010000004.1"/>
</dbReference>
<comment type="caution">
    <text evidence="2">The sequence shown here is derived from an EMBL/GenBank/DDBJ whole genome shotgun (WGS) entry which is preliminary data.</text>
</comment>
<evidence type="ECO:0000313" key="3">
    <source>
        <dbReference type="Proteomes" id="UP000279228"/>
    </source>
</evidence>
<keyword evidence="1" id="KW-1133">Transmembrane helix</keyword>
<gene>
    <name evidence="2" type="ORF">EA798_18630</name>
</gene>
<proteinExistence type="predicted"/>
<accession>A0ABX9UPX5</accession>
<protein>
    <submittedName>
        <fullName evidence="2">Flp family type IVb pilin</fullName>
    </submittedName>
</protein>
<keyword evidence="1" id="KW-0472">Membrane</keyword>
<organism evidence="2 3">
    <name type="scientific">Pseudomonas songnenensis</name>
    <dbReference type="NCBI Taxonomy" id="1176259"/>
    <lineage>
        <taxon>Bacteria</taxon>
        <taxon>Pseudomonadati</taxon>
        <taxon>Pseudomonadota</taxon>
        <taxon>Gammaproteobacteria</taxon>
        <taxon>Pseudomonadales</taxon>
        <taxon>Pseudomonadaceae</taxon>
        <taxon>Pseudomonas</taxon>
    </lineage>
</organism>
<dbReference type="Proteomes" id="UP000279228">
    <property type="component" value="Unassembled WGS sequence"/>
</dbReference>
<evidence type="ECO:0000313" key="2">
    <source>
        <dbReference type="EMBL" id="RMH94291.1"/>
    </source>
</evidence>
<feature type="transmembrane region" description="Helical" evidence="1">
    <location>
        <begin position="22"/>
        <end position="43"/>
    </location>
</feature>
<keyword evidence="1" id="KW-0812">Transmembrane</keyword>
<name>A0ABX9UPX5_9PSED</name>